<protein>
    <submittedName>
        <fullName evidence="1">Uncharacterized protein</fullName>
    </submittedName>
</protein>
<reference evidence="1 2" key="1">
    <citation type="journal article" date="2021" name="Hortic Res">
        <title>High-quality reference genome and annotation aids understanding of berry development for evergreen blueberry (Vaccinium darrowii).</title>
        <authorList>
            <person name="Yu J."/>
            <person name="Hulse-Kemp A.M."/>
            <person name="Babiker E."/>
            <person name="Staton M."/>
        </authorList>
    </citation>
    <scope>NUCLEOTIDE SEQUENCE [LARGE SCALE GENOMIC DNA]</scope>
    <source>
        <strain evidence="2">cv. NJ 8807/NJ 8810</strain>
        <tissue evidence="1">Young leaf</tissue>
    </source>
</reference>
<organism evidence="1 2">
    <name type="scientific">Vaccinium darrowii</name>
    <dbReference type="NCBI Taxonomy" id="229202"/>
    <lineage>
        <taxon>Eukaryota</taxon>
        <taxon>Viridiplantae</taxon>
        <taxon>Streptophyta</taxon>
        <taxon>Embryophyta</taxon>
        <taxon>Tracheophyta</taxon>
        <taxon>Spermatophyta</taxon>
        <taxon>Magnoliopsida</taxon>
        <taxon>eudicotyledons</taxon>
        <taxon>Gunneridae</taxon>
        <taxon>Pentapetalae</taxon>
        <taxon>asterids</taxon>
        <taxon>Ericales</taxon>
        <taxon>Ericaceae</taxon>
        <taxon>Vaccinioideae</taxon>
        <taxon>Vaccinieae</taxon>
        <taxon>Vaccinium</taxon>
    </lineage>
</organism>
<dbReference type="EMBL" id="CM037160">
    <property type="protein sequence ID" value="KAH7840579.1"/>
    <property type="molecule type" value="Genomic_DNA"/>
</dbReference>
<name>A0ACB7XIE4_9ERIC</name>
<comment type="caution">
    <text evidence="1">The sequence shown here is derived from an EMBL/GenBank/DDBJ whole genome shotgun (WGS) entry which is preliminary data.</text>
</comment>
<gene>
    <name evidence="1" type="ORF">Vadar_018823</name>
</gene>
<evidence type="ECO:0000313" key="2">
    <source>
        <dbReference type="Proteomes" id="UP000828048"/>
    </source>
</evidence>
<dbReference type="Proteomes" id="UP000828048">
    <property type="component" value="Chromosome 10"/>
</dbReference>
<accession>A0ACB7XIE4</accession>
<keyword evidence="2" id="KW-1185">Reference proteome</keyword>
<sequence>METEAEDHHYDRTMATSYSPRRSKRVMNVDGDHNGNVKQEPPLKGGRKHQYENGNVEQAINDEASLKGGKKHQDDNGSTKDAKHEPPLKDGEEELDRNGNTEKLLDEKVKELPLLGTEAMERLEYPDGRTRATCYFLRPSEQVMKQEPCLFKPEQGEAKPVKSLVKSGHSKRAKVLVQPVRVKRVLFSVEPENAKGVKHEPPLKRGRKQRNENGNAKGVKVEPSLKGGKKQRAVNGTAKQLKEEGVKGDENGTTKQVKGELPVKRGEKRDANGNIIEQSWMCHQCQRNDKGRVVRCLKCRTKRFCIPCLENWYPDTKEEAVAEACPVCRGNCNCKACLRSDGYLKELIFKSEKEISDAEKVPHFLYLLHELIPFLKDFNQVQVMEKEIEAKIQGLSPEAVKIQKAACENKERAYCNYCKTSIVDFHRSCPKCSYELCLTCCREIRDGHLQVGIDNDKSKYEWKAKEDGSIPCPPEKLEGCGSGILELRCMFSKNWVSDLVVKAEDLAKRHKLYHKPRGRKPHQLCSCFNSKGDIVLGSGKSRKTASRENSSDNYLYWPDARDIKHGGLKHFQQHWIKGEPVIVSNVLEHTTGLSWEPMVMWRAFRQMKHTKHSKHLDVAAIDCLDWTEVEIKIHQFFSGYLEGRFGKDSWPQILKLKDWPPSNAFDERLPRHGAEFITCLPFKEYSHPHTGILNLAVKLPKNSLKPDLGPKTYIAYGVAQELGRGDSVTKLHCDMSDAVNILTHTKAVPLKPEHLSNIEKLKKKHYSEDQREIFKLHTERVEKKMVDSALPSEEKINEAGKTRKGPQRKVKKGKEQVIFGTNSKELKTEIGSGETESEGENNYVEECQSNLVGEGLEHEAGGALWDIFRRQDVPKLKEYLNKHFREFRHFYCSPVQQVVHPIHDQSFYLTLEHKRKLKEEYGIEPWTFVQNLGDAVFIPAGCPHQVRNLKSCIKVALDFVSPENVNECIRLTEEFRLLPENHRAKEDKLEVKKMALHAIQAAVFGLETPKKSKRAAKASGQ</sequence>
<proteinExistence type="predicted"/>
<evidence type="ECO:0000313" key="1">
    <source>
        <dbReference type="EMBL" id="KAH7840579.1"/>
    </source>
</evidence>